<dbReference type="InterPro" id="IPR050741">
    <property type="entry name" value="Acyl-CoA_dehydrogenase"/>
</dbReference>
<dbReference type="FunFam" id="1.10.540.10:FF:000013">
    <property type="entry name" value="Acyl-CoA dehydrogenase"/>
    <property type="match status" value="1"/>
</dbReference>
<dbReference type="InterPro" id="IPR009075">
    <property type="entry name" value="AcylCo_DH/oxidase_C"/>
</dbReference>
<protein>
    <submittedName>
        <fullName evidence="10">Acyl-CoA dehydrogenase</fullName>
    </submittedName>
</protein>
<dbReference type="OrthoDB" id="9775090at2"/>
<dbReference type="InterPro" id="IPR013786">
    <property type="entry name" value="AcylCoA_DH/ox_N"/>
</dbReference>
<comment type="similarity">
    <text evidence="2 6">Belongs to the acyl-CoA dehydrogenase family.</text>
</comment>
<dbReference type="Gene3D" id="2.40.110.10">
    <property type="entry name" value="Butyryl-CoA Dehydrogenase, subunit A, domain 2"/>
    <property type="match status" value="1"/>
</dbReference>
<dbReference type="EMBL" id="FNEJ01000012">
    <property type="protein sequence ID" value="SDI89110.1"/>
    <property type="molecule type" value="Genomic_DNA"/>
</dbReference>
<dbReference type="InterPro" id="IPR046373">
    <property type="entry name" value="Acyl-CoA_Oxase/DH_mid-dom_sf"/>
</dbReference>
<dbReference type="InterPro" id="IPR037069">
    <property type="entry name" value="AcylCoA_DH/ox_N_sf"/>
</dbReference>
<dbReference type="PIRSF" id="PIRSF016578">
    <property type="entry name" value="HsaA"/>
    <property type="match status" value="1"/>
</dbReference>
<keyword evidence="3 6" id="KW-0285">Flavoprotein</keyword>
<evidence type="ECO:0000256" key="4">
    <source>
        <dbReference type="ARBA" id="ARBA00022827"/>
    </source>
</evidence>
<gene>
    <name evidence="10" type="ORF">SAMN04487993_10125</name>
</gene>
<keyword evidence="5 6" id="KW-0560">Oxidoreductase</keyword>
<dbReference type="InterPro" id="IPR006091">
    <property type="entry name" value="Acyl-CoA_Oxase/DH_mid-dom"/>
</dbReference>
<dbReference type="PANTHER" id="PTHR48083">
    <property type="entry name" value="MEDIUM-CHAIN SPECIFIC ACYL-COA DEHYDROGENASE, MITOCHONDRIAL-RELATED"/>
    <property type="match status" value="1"/>
</dbReference>
<accession>A0A1G8PBJ8</accession>
<evidence type="ECO:0000256" key="6">
    <source>
        <dbReference type="RuleBase" id="RU362125"/>
    </source>
</evidence>
<dbReference type="InterPro" id="IPR006089">
    <property type="entry name" value="Acyl-CoA_DH_CS"/>
</dbReference>
<evidence type="ECO:0000313" key="11">
    <source>
        <dbReference type="Proteomes" id="UP000199093"/>
    </source>
</evidence>
<keyword evidence="4 6" id="KW-0274">FAD</keyword>
<feature type="domain" description="Acyl-CoA oxidase/dehydrogenase middle" evidence="8">
    <location>
        <begin position="130"/>
        <end position="228"/>
    </location>
</feature>
<dbReference type="GO" id="GO:0050660">
    <property type="term" value="F:flavin adenine dinucleotide binding"/>
    <property type="evidence" value="ECO:0007669"/>
    <property type="project" value="InterPro"/>
</dbReference>
<dbReference type="SUPFAM" id="SSF56645">
    <property type="entry name" value="Acyl-CoA dehydrogenase NM domain-like"/>
    <property type="match status" value="1"/>
</dbReference>
<organism evidence="10 11">
    <name type="scientific">Salipiger marinus</name>
    <dbReference type="NCBI Taxonomy" id="555512"/>
    <lineage>
        <taxon>Bacteria</taxon>
        <taxon>Pseudomonadati</taxon>
        <taxon>Pseudomonadota</taxon>
        <taxon>Alphaproteobacteria</taxon>
        <taxon>Rhodobacterales</taxon>
        <taxon>Roseobacteraceae</taxon>
        <taxon>Salipiger</taxon>
    </lineage>
</organism>
<dbReference type="InterPro" id="IPR009100">
    <property type="entry name" value="AcylCoA_DH/oxidase_NM_dom_sf"/>
</dbReference>
<dbReference type="PANTHER" id="PTHR48083:SF1">
    <property type="entry name" value="DEHYDROGENASE, PUTATIVE (AFU_ORTHOLOGUE AFUA_7G06510)-RELATED"/>
    <property type="match status" value="1"/>
</dbReference>
<dbReference type="PROSITE" id="PS00073">
    <property type="entry name" value="ACYL_COA_DH_2"/>
    <property type="match status" value="1"/>
</dbReference>
<dbReference type="AlphaFoldDB" id="A0A1G8PBJ8"/>
<evidence type="ECO:0000256" key="2">
    <source>
        <dbReference type="ARBA" id="ARBA00009347"/>
    </source>
</evidence>
<evidence type="ECO:0000256" key="3">
    <source>
        <dbReference type="ARBA" id="ARBA00022630"/>
    </source>
</evidence>
<dbReference type="Proteomes" id="UP000199093">
    <property type="component" value="Unassembled WGS sequence"/>
</dbReference>
<sequence>MSRDPEEAQVYDQISDDHQDIRDAVRALCASFPDEYHRRIDAARGYPEEFVDALTKAGWMAALIPEDYGGSGLGLTEAAVIMEEINRAGGNSGACHGQMYNMTTLVRHGSEEQRQRILPKLASGELRLQSMGVTEPTTGTDTTQLKTTAVRKGDRYVINGQKVWISRVQHSDLMILLARTTPLSEVKKKSEGLSIFLVDIRQAMASGMEVRPIPNMVNHETNELFFDNLEIPVENLIGEEGKGFKYILTGLNAERALIAAECIGDGYWFTDRVVRYVSERQVFGRAIGQNQGVQFPIAEAYIEIEAANLMRQKACRLYDAGQPCGAEANMAKYLAAKASWEAANACIQFHGGFGFACEYDIERKFRETRLYQVAPISTNLILSYIAEHVLGLPRSF</sequence>
<feature type="domain" description="Acyl-CoA dehydrogenase/oxidase C-terminal" evidence="7">
    <location>
        <begin position="241"/>
        <end position="388"/>
    </location>
</feature>
<dbReference type="FunFam" id="1.20.140.10:FF:000012">
    <property type="entry name" value="Acyl-CoA dehydrogenase fadE12"/>
    <property type="match status" value="1"/>
</dbReference>
<dbReference type="Gene3D" id="1.20.140.10">
    <property type="entry name" value="Butyryl-CoA Dehydrogenase, subunit A, domain 3"/>
    <property type="match status" value="1"/>
</dbReference>
<dbReference type="GO" id="GO:0003995">
    <property type="term" value="F:acyl-CoA dehydrogenase activity"/>
    <property type="evidence" value="ECO:0007669"/>
    <property type="project" value="InterPro"/>
</dbReference>
<keyword evidence="11" id="KW-1185">Reference proteome</keyword>
<evidence type="ECO:0000259" key="7">
    <source>
        <dbReference type="Pfam" id="PF00441"/>
    </source>
</evidence>
<evidence type="ECO:0000256" key="5">
    <source>
        <dbReference type="ARBA" id="ARBA00023002"/>
    </source>
</evidence>
<dbReference type="STRING" id="555512.SAMN04487993_10125"/>
<evidence type="ECO:0000259" key="9">
    <source>
        <dbReference type="Pfam" id="PF02771"/>
    </source>
</evidence>
<dbReference type="Pfam" id="PF02771">
    <property type="entry name" value="Acyl-CoA_dh_N"/>
    <property type="match status" value="1"/>
</dbReference>
<dbReference type="RefSeq" id="WP_089848191.1">
    <property type="nucleotide sequence ID" value="NZ_FNEJ01000012.1"/>
</dbReference>
<evidence type="ECO:0000313" key="10">
    <source>
        <dbReference type="EMBL" id="SDI89110.1"/>
    </source>
</evidence>
<feature type="domain" description="Acyl-CoA dehydrogenase/oxidase N-terminal" evidence="9">
    <location>
        <begin position="15"/>
        <end position="125"/>
    </location>
</feature>
<dbReference type="InterPro" id="IPR036250">
    <property type="entry name" value="AcylCo_DH-like_C"/>
</dbReference>
<dbReference type="Pfam" id="PF02770">
    <property type="entry name" value="Acyl-CoA_dh_M"/>
    <property type="match status" value="1"/>
</dbReference>
<dbReference type="FunFam" id="2.40.110.10:FF:000014">
    <property type="entry name" value="Probable acyl-CoA dehydrogenase"/>
    <property type="match status" value="1"/>
</dbReference>
<dbReference type="Gene3D" id="1.10.540.10">
    <property type="entry name" value="Acyl-CoA dehydrogenase/oxidase, N-terminal domain"/>
    <property type="match status" value="1"/>
</dbReference>
<evidence type="ECO:0000256" key="1">
    <source>
        <dbReference type="ARBA" id="ARBA00001974"/>
    </source>
</evidence>
<dbReference type="GO" id="GO:0033539">
    <property type="term" value="P:fatty acid beta-oxidation using acyl-CoA dehydrogenase"/>
    <property type="evidence" value="ECO:0007669"/>
    <property type="project" value="TreeGrafter"/>
</dbReference>
<dbReference type="Pfam" id="PF00441">
    <property type="entry name" value="Acyl-CoA_dh_1"/>
    <property type="match status" value="1"/>
</dbReference>
<proteinExistence type="inferred from homology"/>
<comment type="cofactor">
    <cofactor evidence="1 6">
        <name>FAD</name>
        <dbReference type="ChEBI" id="CHEBI:57692"/>
    </cofactor>
</comment>
<dbReference type="GO" id="GO:0005737">
    <property type="term" value="C:cytoplasm"/>
    <property type="evidence" value="ECO:0007669"/>
    <property type="project" value="TreeGrafter"/>
</dbReference>
<name>A0A1G8PBJ8_9RHOB</name>
<reference evidence="11" key="1">
    <citation type="submission" date="2016-10" db="EMBL/GenBank/DDBJ databases">
        <authorList>
            <person name="Varghese N."/>
            <person name="Submissions S."/>
        </authorList>
    </citation>
    <scope>NUCLEOTIDE SEQUENCE [LARGE SCALE GENOMIC DNA]</scope>
    <source>
        <strain evidence="11">DSM 26424</strain>
    </source>
</reference>
<dbReference type="SUPFAM" id="SSF47203">
    <property type="entry name" value="Acyl-CoA dehydrogenase C-terminal domain-like"/>
    <property type="match status" value="1"/>
</dbReference>
<evidence type="ECO:0000259" key="8">
    <source>
        <dbReference type="Pfam" id="PF02770"/>
    </source>
</evidence>